<reference evidence="1 2" key="1">
    <citation type="submission" date="2015-04" db="EMBL/GenBank/DDBJ databases">
        <title>Draft genome of the roundworm Trichinella nativa.</title>
        <authorList>
            <person name="Mitreva M."/>
        </authorList>
    </citation>
    <scope>NUCLEOTIDE SEQUENCE [LARGE SCALE GENOMIC DNA]</scope>
    <source>
        <strain evidence="1 2">ISS45</strain>
    </source>
</reference>
<proteinExistence type="predicted"/>
<protein>
    <submittedName>
        <fullName evidence="1">Uncharacterized protein</fullName>
    </submittedName>
</protein>
<accession>A0A1Y3ECM2</accession>
<gene>
    <name evidence="1" type="ORF">D917_03761</name>
</gene>
<evidence type="ECO:0000313" key="1">
    <source>
        <dbReference type="EMBL" id="OUC40868.1"/>
    </source>
</evidence>
<dbReference type="AlphaFoldDB" id="A0A1Y3ECM2"/>
<sequence>MRIDGLEASDGEDFHWLNTETETEEENGEIVNCPFEQQNVDAVSRDDCGGQLGYLEANLNLLNRILKKKKKFFFWFLIFKIYSDQCLQEKREGTRRGYYNYSRVECLTLQLDGSKQASFSPVLEGLVILNGALDL</sequence>
<comment type="caution">
    <text evidence="1">The sequence shown here is derived from an EMBL/GenBank/DDBJ whole genome shotgun (WGS) entry which is preliminary data.</text>
</comment>
<organism evidence="1 2">
    <name type="scientific">Trichinella nativa</name>
    <dbReference type="NCBI Taxonomy" id="6335"/>
    <lineage>
        <taxon>Eukaryota</taxon>
        <taxon>Metazoa</taxon>
        <taxon>Ecdysozoa</taxon>
        <taxon>Nematoda</taxon>
        <taxon>Enoplea</taxon>
        <taxon>Dorylaimia</taxon>
        <taxon>Trichinellida</taxon>
        <taxon>Trichinellidae</taxon>
        <taxon>Trichinella</taxon>
    </lineage>
</organism>
<dbReference type="Proteomes" id="UP000243006">
    <property type="component" value="Unassembled WGS sequence"/>
</dbReference>
<evidence type="ECO:0000313" key="2">
    <source>
        <dbReference type="Proteomes" id="UP000243006"/>
    </source>
</evidence>
<name>A0A1Y3ECM2_9BILA</name>
<dbReference type="EMBL" id="LVZM01022216">
    <property type="protein sequence ID" value="OUC40868.1"/>
    <property type="molecule type" value="Genomic_DNA"/>
</dbReference>